<dbReference type="SUPFAM" id="SSF52042">
    <property type="entry name" value="Ribosomal protein L32e"/>
    <property type="match status" value="1"/>
</dbReference>
<dbReference type="NCBIfam" id="NF006332">
    <property type="entry name" value="PRK08562.1"/>
    <property type="match status" value="1"/>
</dbReference>
<comment type="caution">
    <text evidence="6">The sequence shown here is derived from an EMBL/GenBank/DDBJ whole genome shotgun (WGS) entry which is preliminary data.</text>
</comment>
<gene>
    <name evidence="5" type="primary">rpl32e</name>
    <name evidence="6" type="ORF">CF15_06445</name>
</gene>
<dbReference type="GO" id="GO:0003735">
    <property type="term" value="F:structural constituent of ribosome"/>
    <property type="evidence" value="ECO:0007669"/>
    <property type="project" value="InterPro"/>
</dbReference>
<dbReference type="PROSITE" id="PS00580">
    <property type="entry name" value="RIBOSOMAL_L32E"/>
    <property type="match status" value="1"/>
</dbReference>
<dbReference type="InterPro" id="IPR018263">
    <property type="entry name" value="Ribosomal_eL32_CS"/>
</dbReference>
<dbReference type="GO" id="GO:0006412">
    <property type="term" value="P:translation"/>
    <property type="evidence" value="ECO:0007669"/>
    <property type="project" value="UniProtKB-UniRule"/>
</dbReference>
<evidence type="ECO:0000313" key="6">
    <source>
        <dbReference type="EMBL" id="KSW12372.1"/>
    </source>
</evidence>
<protein>
    <recommendedName>
        <fullName evidence="4 5">Large ribosomal subunit protein eL32</fullName>
    </recommendedName>
</protein>
<dbReference type="AlphaFoldDB" id="A0A0V8RWG8"/>
<keyword evidence="7" id="KW-1185">Reference proteome</keyword>
<name>A0A0V8RWG8_PYROC</name>
<evidence type="ECO:0000256" key="4">
    <source>
        <dbReference type="ARBA" id="ARBA00035229"/>
    </source>
</evidence>
<keyword evidence="2 5" id="KW-0689">Ribosomal protein</keyword>
<evidence type="ECO:0000256" key="5">
    <source>
        <dbReference type="HAMAP-Rule" id="MF_00810"/>
    </source>
</evidence>
<dbReference type="InterPro" id="IPR023654">
    <property type="entry name" value="Ribosomal_eL32_arc"/>
</dbReference>
<dbReference type="PANTHER" id="PTHR23413:SF1">
    <property type="entry name" value="RIBOSOMAL PROTEIN L32"/>
    <property type="match status" value="1"/>
</dbReference>
<keyword evidence="3 5" id="KW-0687">Ribonucleoprotein</keyword>
<evidence type="ECO:0000256" key="2">
    <source>
        <dbReference type="ARBA" id="ARBA00022980"/>
    </source>
</evidence>
<proteinExistence type="inferred from homology"/>
<accession>A0A0V8RWG8</accession>
<dbReference type="CDD" id="cd00513">
    <property type="entry name" value="Ribosomal_L32_L32e"/>
    <property type="match status" value="1"/>
</dbReference>
<reference evidence="6 7" key="1">
    <citation type="submission" date="2015-11" db="EMBL/GenBank/DDBJ databases">
        <title>Genome sequence of Pyrodictium occultum PL-19, a marine hyperthermophilic archaeon isolated from Volcano, Italy.</title>
        <authorList>
            <person name="Utturkar S."/>
            <person name="Huber H."/>
            <person name="Leptihn S."/>
            <person name="Brown S."/>
            <person name="Stetter K.O."/>
            <person name="Podar M."/>
        </authorList>
    </citation>
    <scope>NUCLEOTIDE SEQUENCE [LARGE SCALE GENOMIC DNA]</scope>
    <source>
        <strain evidence="6 7">PL-19</strain>
    </source>
</reference>
<evidence type="ECO:0000256" key="1">
    <source>
        <dbReference type="ARBA" id="ARBA00008431"/>
    </source>
</evidence>
<dbReference type="EMBL" id="LNTB01000001">
    <property type="protein sequence ID" value="KSW12372.1"/>
    <property type="molecule type" value="Genomic_DNA"/>
</dbReference>
<dbReference type="Proteomes" id="UP000053352">
    <property type="component" value="Unassembled WGS sequence"/>
</dbReference>
<dbReference type="Pfam" id="PF01655">
    <property type="entry name" value="Ribosomal_L32e"/>
    <property type="match status" value="1"/>
</dbReference>
<dbReference type="InterPro" id="IPR036351">
    <property type="entry name" value="Ribosomal_eL32_sf"/>
</dbReference>
<dbReference type="GO" id="GO:0022625">
    <property type="term" value="C:cytosolic large ribosomal subunit"/>
    <property type="evidence" value="ECO:0007669"/>
    <property type="project" value="TreeGrafter"/>
</dbReference>
<dbReference type="HAMAP" id="MF_00810">
    <property type="entry name" value="Ribosomal_eL32"/>
    <property type="match status" value="1"/>
</dbReference>
<dbReference type="InterPro" id="IPR001515">
    <property type="entry name" value="Ribosomal_eL32"/>
</dbReference>
<organism evidence="6 7">
    <name type="scientific">Pyrodictium occultum</name>
    <dbReference type="NCBI Taxonomy" id="2309"/>
    <lineage>
        <taxon>Archaea</taxon>
        <taxon>Thermoproteota</taxon>
        <taxon>Thermoprotei</taxon>
        <taxon>Desulfurococcales</taxon>
        <taxon>Pyrodictiaceae</taxon>
        <taxon>Pyrodictium</taxon>
    </lineage>
</organism>
<dbReference type="RefSeq" id="WP_058371055.1">
    <property type="nucleotide sequence ID" value="NZ_LNTB01000001.1"/>
</dbReference>
<dbReference type="STRING" id="2309.CF15_06445"/>
<dbReference type="SMART" id="SM01393">
    <property type="entry name" value="Ribosomal_L32e"/>
    <property type="match status" value="1"/>
</dbReference>
<comment type="similarity">
    <text evidence="1 5">Belongs to the eukaryotic ribosomal protein eL32 family.</text>
</comment>
<evidence type="ECO:0000256" key="3">
    <source>
        <dbReference type="ARBA" id="ARBA00023274"/>
    </source>
</evidence>
<sequence length="128" mass="14790">MANQDVERLLRVRKRLKSKKPEFLRTLWWKFPKFKNDPKWRRPKGIDNPIRLKLKGRQPMVEIGYGSPAAVRGFHPTGLQPVRVSSPAELENLDPSRHIVYIAAGVGLRKRLEILKKAREKGFKVANA</sequence>
<dbReference type="PANTHER" id="PTHR23413">
    <property type="entry name" value="60S RIBOSOMAL PROTEIN L32 AND DNA-DIRECTED RNA POLYMERASE II, SUBUNIT N"/>
    <property type="match status" value="1"/>
</dbReference>
<evidence type="ECO:0000313" key="7">
    <source>
        <dbReference type="Proteomes" id="UP000053352"/>
    </source>
</evidence>
<dbReference type="OrthoDB" id="372100at2157"/>